<dbReference type="EMBL" id="CM009298">
    <property type="protein sequence ID" value="KAI9388638.1"/>
    <property type="molecule type" value="Genomic_DNA"/>
</dbReference>
<evidence type="ECO:0000313" key="2">
    <source>
        <dbReference type="Proteomes" id="UP000006729"/>
    </source>
</evidence>
<name>A0ACC0SHD7_POPTR</name>
<comment type="caution">
    <text evidence="1">The sequence shown here is derived from an EMBL/GenBank/DDBJ whole genome shotgun (WGS) entry which is preliminary data.</text>
</comment>
<organism evidence="1 2">
    <name type="scientific">Populus trichocarpa</name>
    <name type="common">Western balsam poplar</name>
    <name type="synonym">Populus balsamifera subsp. trichocarpa</name>
    <dbReference type="NCBI Taxonomy" id="3694"/>
    <lineage>
        <taxon>Eukaryota</taxon>
        <taxon>Viridiplantae</taxon>
        <taxon>Streptophyta</taxon>
        <taxon>Embryophyta</taxon>
        <taxon>Tracheophyta</taxon>
        <taxon>Spermatophyta</taxon>
        <taxon>Magnoliopsida</taxon>
        <taxon>eudicotyledons</taxon>
        <taxon>Gunneridae</taxon>
        <taxon>Pentapetalae</taxon>
        <taxon>rosids</taxon>
        <taxon>fabids</taxon>
        <taxon>Malpighiales</taxon>
        <taxon>Salicaceae</taxon>
        <taxon>Saliceae</taxon>
        <taxon>Populus</taxon>
    </lineage>
</organism>
<protein>
    <submittedName>
        <fullName evidence="1">Uncharacterized protein</fullName>
    </submittedName>
</protein>
<accession>A0ACC0SHD7</accession>
<dbReference type="Proteomes" id="UP000006729">
    <property type="component" value="Chromosome 9"/>
</dbReference>
<sequence length="72" mass="7799">MKFTAVLGLQTGTGALVARLMDGKKLKVATGSFIFEGPFLNRSDSKKHPTSESLQAMNSIKHISYSPRFIAA</sequence>
<gene>
    <name evidence="1" type="ORF">POPTR_009G093600v4</name>
</gene>
<reference evidence="1 2" key="1">
    <citation type="journal article" date="2006" name="Science">
        <title>The genome of black cottonwood, Populus trichocarpa (Torr. &amp; Gray).</title>
        <authorList>
            <person name="Tuskan G.A."/>
            <person name="Difazio S."/>
            <person name="Jansson S."/>
            <person name="Bohlmann J."/>
            <person name="Grigoriev I."/>
            <person name="Hellsten U."/>
            <person name="Putnam N."/>
            <person name="Ralph S."/>
            <person name="Rombauts S."/>
            <person name="Salamov A."/>
            <person name="Schein J."/>
            <person name="Sterck L."/>
            <person name="Aerts A."/>
            <person name="Bhalerao R.R."/>
            <person name="Bhalerao R.P."/>
            <person name="Blaudez D."/>
            <person name="Boerjan W."/>
            <person name="Brun A."/>
            <person name="Brunner A."/>
            <person name="Busov V."/>
            <person name="Campbell M."/>
            <person name="Carlson J."/>
            <person name="Chalot M."/>
            <person name="Chapman J."/>
            <person name="Chen G.L."/>
            <person name="Cooper D."/>
            <person name="Coutinho P.M."/>
            <person name="Couturier J."/>
            <person name="Covert S."/>
            <person name="Cronk Q."/>
            <person name="Cunningham R."/>
            <person name="Davis J."/>
            <person name="Degroeve S."/>
            <person name="Dejardin A."/>
            <person name="Depamphilis C."/>
            <person name="Detter J."/>
            <person name="Dirks B."/>
            <person name="Dubchak I."/>
            <person name="Duplessis S."/>
            <person name="Ehlting J."/>
            <person name="Ellis B."/>
            <person name="Gendler K."/>
            <person name="Goodstein D."/>
            <person name="Gribskov M."/>
            <person name="Grimwood J."/>
            <person name="Groover A."/>
            <person name="Gunter L."/>
            <person name="Hamberger B."/>
            <person name="Heinze B."/>
            <person name="Helariutta Y."/>
            <person name="Henrissat B."/>
            <person name="Holligan D."/>
            <person name="Holt R."/>
            <person name="Huang W."/>
            <person name="Islam-Faridi N."/>
            <person name="Jones S."/>
            <person name="Jones-Rhoades M."/>
            <person name="Jorgensen R."/>
            <person name="Joshi C."/>
            <person name="Kangasjarvi J."/>
            <person name="Karlsson J."/>
            <person name="Kelleher C."/>
            <person name="Kirkpatrick R."/>
            <person name="Kirst M."/>
            <person name="Kohler A."/>
            <person name="Kalluri U."/>
            <person name="Larimer F."/>
            <person name="Leebens-Mack J."/>
            <person name="Leple J.C."/>
            <person name="Locascio P."/>
            <person name="Lou Y."/>
            <person name="Lucas S."/>
            <person name="Martin F."/>
            <person name="Montanini B."/>
            <person name="Napoli C."/>
            <person name="Nelson D.R."/>
            <person name="Nelson C."/>
            <person name="Nieminen K."/>
            <person name="Nilsson O."/>
            <person name="Pereda V."/>
            <person name="Peter G."/>
            <person name="Philippe R."/>
            <person name="Pilate G."/>
            <person name="Poliakov A."/>
            <person name="Razumovskaya J."/>
            <person name="Richardson P."/>
            <person name="Rinaldi C."/>
            <person name="Ritland K."/>
            <person name="Rouze P."/>
            <person name="Ryaboy D."/>
            <person name="Schmutz J."/>
            <person name="Schrader J."/>
            <person name="Segerman B."/>
            <person name="Shin H."/>
            <person name="Siddiqui A."/>
            <person name="Sterky F."/>
            <person name="Terry A."/>
            <person name="Tsai C.J."/>
            <person name="Uberbacher E."/>
            <person name="Unneberg P."/>
            <person name="Vahala J."/>
            <person name="Wall K."/>
            <person name="Wessler S."/>
            <person name="Yang G."/>
            <person name="Yin T."/>
            <person name="Douglas C."/>
            <person name="Marra M."/>
            <person name="Sandberg G."/>
            <person name="Van de Peer Y."/>
            <person name="Rokhsar D."/>
        </authorList>
    </citation>
    <scope>NUCLEOTIDE SEQUENCE [LARGE SCALE GENOMIC DNA]</scope>
    <source>
        <strain evidence="2">cv. Nisqually</strain>
    </source>
</reference>
<proteinExistence type="predicted"/>
<keyword evidence="2" id="KW-1185">Reference proteome</keyword>
<evidence type="ECO:0000313" key="1">
    <source>
        <dbReference type="EMBL" id="KAI9388638.1"/>
    </source>
</evidence>